<dbReference type="Proteomes" id="UP000265520">
    <property type="component" value="Unassembled WGS sequence"/>
</dbReference>
<proteinExistence type="predicted"/>
<accession>A0A392RWV7</accession>
<organism evidence="1 2">
    <name type="scientific">Trifolium medium</name>
    <dbReference type="NCBI Taxonomy" id="97028"/>
    <lineage>
        <taxon>Eukaryota</taxon>
        <taxon>Viridiplantae</taxon>
        <taxon>Streptophyta</taxon>
        <taxon>Embryophyta</taxon>
        <taxon>Tracheophyta</taxon>
        <taxon>Spermatophyta</taxon>
        <taxon>Magnoliopsida</taxon>
        <taxon>eudicotyledons</taxon>
        <taxon>Gunneridae</taxon>
        <taxon>Pentapetalae</taxon>
        <taxon>rosids</taxon>
        <taxon>fabids</taxon>
        <taxon>Fabales</taxon>
        <taxon>Fabaceae</taxon>
        <taxon>Papilionoideae</taxon>
        <taxon>50 kb inversion clade</taxon>
        <taxon>NPAAA clade</taxon>
        <taxon>Hologalegina</taxon>
        <taxon>IRL clade</taxon>
        <taxon>Trifolieae</taxon>
        <taxon>Trifolium</taxon>
    </lineage>
</organism>
<evidence type="ECO:0000313" key="2">
    <source>
        <dbReference type="Proteomes" id="UP000265520"/>
    </source>
</evidence>
<evidence type="ECO:0008006" key="3">
    <source>
        <dbReference type="Google" id="ProtNLM"/>
    </source>
</evidence>
<reference evidence="1 2" key="1">
    <citation type="journal article" date="2018" name="Front. Plant Sci.">
        <title>Red Clover (Trifolium pratense) and Zigzag Clover (T. medium) - A Picture of Genomic Similarities and Differences.</title>
        <authorList>
            <person name="Dluhosova J."/>
            <person name="Istvanek J."/>
            <person name="Nedelnik J."/>
            <person name="Repkova J."/>
        </authorList>
    </citation>
    <scope>NUCLEOTIDE SEQUENCE [LARGE SCALE GENOMIC DNA]</scope>
    <source>
        <strain evidence="2">cv. 10/8</strain>
        <tissue evidence="1">Leaf</tissue>
    </source>
</reference>
<sequence>MLLPPKMLDAWDILQKSYMVVMQALKRQYELLQMKNDETFADYFTRLVTLVTPRTNYP</sequence>
<comment type="caution">
    <text evidence="1">The sequence shown here is derived from an EMBL/GenBank/DDBJ whole genome shotgun (WGS) entry which is preliminary data.</text>
</comment>
<dbReference type="AlphaFoldDB" id="A0A392RWV7"/>
<dbReference type="EMBL" id="LXQA010275771">
    <property type="protein sequence ID" value="MCI40095.1"/>
    <property type="molecule type" value="Genomic_DNA"/>
</dbReference>
<protein>
    <recommendedName>
        <fullName evidence="3">Retrotransposon gag domain-containing protein</fullName>
    </recommendedName>
</protein>
<keyword evidence="2" id="KW-1185">Reference proteome</keyword>
<name>A0A392RWV7_9FABA</name>
<evidence type="ECO:0000313" key="1">
    <source>
        <dbReference type="EMBL" id="MCI40095.1"/>
    </source>
</evidence>